<protein>
    <recommendedName>
        <fullName evidence="7 9">Polyprenal reductase</fullName>
        <ecNumber evidence="2 9">1.3.1.94</ecNumber>
    </recommendedName>
</protein>
<gene>
    <name evidence="11" type="ORF">JTE90_019523</name>
</gene>
<evidence type="ECO:0000256" key="6">
    <source>
        <dbReference type="ARBA" id="ARBA00046320"/>
    </source>
</evidence>
<keyword evidence="12" id="KW-1185">Reference proteome</keyword>
<comment type="similarity">
    <text evidence="6 9">Belongs to the steroid 5-alpha reductase family. Polyprenal reductase subfamily.</text>
</comment>
<keyword evidence="9" id="KW-0256">Endoplasmic reticulum</keyword>
<dbReference type="PANTHER" id="PTHR14624">
    <property type="entry name" value="DFG10 PROTEIN"/>
    <property type="match status" value="1"/>
</dbReference>
<organism evidence="11 12">
    <name type="scientific">Oedothorax gibbosus</name>
    <dbReference type="NCBI Taxonomy" id="931172"/>
    <lineage>
        <taxon>Eukaryota</taxon>
        <taxon>Metazoa</taxon>
        <taxon>Ecdysozoa</taxon>
        <taxon>Arthropoda</taxon>
        <taxon>Chelicerata</taxon>
        <taxon>Arachnida</taxon>
        <taxon>Araneae</taxon>
        <taxon>Araneomorphae</taxon>
        <taxon>Entelegynae</taxon>
        <taxon>Araneoidea</taxon>
        <taxon>Linyphiidae</taxon>
        <taxon>Erigoninae</taxon>
        <taxon>Oedothorax</taxon>
    </lineage>
</organism>
<evidence type="ECO:0000256" key="8">
    <source>
        <dbReference type="ARBA" id="ARBA00049427"/>
    </source>
</evidence>
<dbReference type="EMBL" id="JAFNEN010000085">
    <property type="protein sequence ID" value="KAG8195535.1"/>
    <property type="molecule type" value="Genomic_DNA"/>
</dbReference>
<dbReference type="AlphaFoldDB" id="A0AAV6VFU5"/>
<dbReference type="GO" id="GO:0016095">
    <property type="term" value="P:polyprenol catabolic process"/>
    <property type="evidence" value="ECO:0007669"/>
    <property type="project" value="UniProtKB-UniRule"/>
</dbReference>
<keyword evidence="9" id="KW-0521">NADP</keyword>
<comment type="caution">
    <text evidence="11">The sequence shown here is derived from an EMBL/GenBank/DDBJ whole genome shotgun (WGS) entry which is preliminary data.</text>
</comment>
<sequence length="298" mass="34720">MFIFYSFVVTFSGLNVLYVNNIPLVFKQLYTFGKVHKSTKKYNSIVKWVEVPKRWFGHFYIFSVVYFLFILKTIVFKYFASGTSPFIIHLLNVFGSKDRVAIVKAESVVILSVLITLQACRRCYECFYVSIYSNSRMNILHYIVGFTFYFGVGLSLLHDAPGFENNFEKKTMNYFSNEWFTPTHLMGTTLFLAAFFLQFEAHKQLASLRKKGDKVSSEGHYMPSSGFFEFVSCPHYFAEIVIYLSGCIILGGKSNSWWLVCLWTVTNQVLTGLMNHQWYQKTFKNYPQKRKAVIPFLI</sequence>
<feature type="transmembrane region" description="Helical" evidence="9">
    <location>
        <begin position="100"/>
        <end position="119"/>
    </location>
</feature>
<evidence type="ECO:0000256" key="5">
    <source>
        <dbReference type="ARBA" id="ARBA00023136"/>
    </source>
</evidence>
<dbReference type="PANTHER" id="PTHR14624:SF0">
    <property type="entry name" value="POLYPRENOL REDUCTASE"/>
    <property type="match status" value="1"/>
</dbReference>
<evidence type="ECO:0000256" key="9">
    <source>
        <dbReference type="RuleBase" id="RU367081"/>
    </source>
</evidence>
<feature type="transmembrane region" description="Helical" evidence="9">
    <location>
        <begin position="59"/>
        <end position="80"/>
    </location>
</feature>
<feature type="domain" description="3-oxo-5-alpha-steroid 4-dehydrogenase C-terminal" evidence="10">
    <location>
        <begin position="173"/>
        <end position="297"/>
    </location>
</feature>
<dbReference type="Pfam" id="PF02544">
    <property type="entry name" value="Steroid_dh"/>
    <property type="match status" value="1"/>
</dbReference>
<dbReference type="Gene3D" id="1.20.120.1630">
    <property type="match status" value="1"/>
</dbReference>
<dbReference type="GO" id="GO:0102389">
    <property type="term" value="F:polyprenol reductase activity"/>
    <property type="evidence" value="ECO:0007669"/>
    <property type="project" value="UniProtKB-UniRule"/>
</dbReference>
<feature type="transmembrane region" description="Helical" evidence="9">
    <location>
        <begin position="179"/>
        <end position="199"/>
    </location>
</feature>
<dbReference type="GO" id="GO:0006488">
    <property type="term" value="P:dolichol-linked oligosaccharide biosynthetic process"/>
    <property type="evidence" value="ECO:0007669"/>
    <property type="project" value="UniProtKB-UniRule"/>
</dbReference>
<keyword evidence="5 9" id="KW-0472">Membrane</keyword>
<evidence type="ECO:0000256" key="3">
    <source>
        <dbReference type="ARBA" id="ARBA00022692"/>
    </source>
</evidence>
<evidence type="ECO:0000256" key="2">
    <source>
        <dbReference type="ARBA" id="ARBA00012522"/>
    </source>
</evidence>
<dbReference type="EC" id="1.3.1.94" evidence="2 9"/>
<name>A0AAV6VFU5_9ARAC</name>
<keyword evidence="9" id="KW-0560">Oxidoreductase</keyword>
<evidence type="ECO:0000313" key="11">
    <source>
        <dbReference type="EMBL" id="KAG8195535.1"/>
    </source>
</evidence>
<keyword evidence="3 9" id="KW-0812">Transmembrane</keyword>
<feature type="transmembrane region" description="Helical" evidence="9">
    <location>
        <begin position="6"/>
        <end position="26"/>
    </location>
</feature>
<dbReference type="InterPro" id="IPR039698">
    <property type="entry name" value="Dfg10/SRD5A3"/>
</dbReference>
<reference evidence="11 12" key="1">
    <citation type="journal article" date="2022" name="Nat. Ecol. Evol.">
        <title>A masculinizing supergene underlies an exaggerated male reproductive morph in a spider.</title>
        <authorList>
            <person name="Hendrickx F."/>
            <person name="De Corte Z."/>
            <person name="Sonet G."/>
            <person name="Van Belleghem S.M."/>
            <person name="Kostlbacher S."/>
            <person name="Vangestel C."/>
        </authorList>
    </citation>
    <scope>NUCLEOTIDE SEQUENCE [LARGE SCALE GENOMIC DNA]</scope>
    <source>
        <strain evidence="11">W744_W776</strain>
    </source>
</reference>
<dbReference type="GO" id="GO:0003865">
    <property type="term" value="F:3-oxo-5-alpha-steroid 4-dehydrogenase activity"/>
    <property type="evidence" value="ECO:0007669"/>
    <property type="project" value="TreeGrafter"/>
</dbReference>
<evidence type="ECO:0000256" key="4">
    <source>
        <dbReference type="ARBA" id="ARBA00022989"/>
    </source>
</evidence>
<evidence type="ECO:0000256" key="7">
    <source>
        <dbReference type="ARBA" id="ARBA00047186"/>
    </source>
</evidence>
<comment type="function">
    <text evidence="9">Plays a key role in early steps of protein N-linked glycosylation by being involved in the conversion of polyprenol into dolichol. Acts as a polyprenal reductase that mediates the reduction of polyprenal into dolichal in a NADP-dependent mechanism. Dolichols are required for the synthesis of dolichol-linked monosaccharides and the oligosaccharide precursor used for N-glycosylation.</text>
</comment>
<evidence type="ECO:0000259" key="10">
    <source>
        <dbReference type="Pfam" id="PF02544"/>
    </source>
</evidence>
<evidence type="ECO:0000313" key="12">
    <source>
        <dbReference type="Proteomes" id="UP000827092"/>
    </source>
</evidence>
<dbReference type="PROSITE" id="PS50244">
    <property type="entry name" value="S5A_REDUCTASE"/>
    <property type="match status" value="1"/>
</dbReference>
<comment type="catalytic activity">
    <reaction evidence="8 9">
        <text>a di-trans,poly-cis-dolichal + NADP(+) = a di-trans,poly-cis-polyprenal + NADPH + H(+)</text>
        <dbReference type="Rhea" id="RHEA:80727"/>
        <dbReference type="Rhea" id="RHEA-COMP:19536"/>
        <dbReference type="Rhea" id="RHEA-COMP:19537"/>
        <dbReference type="ChEBI" id="CHEBI:15378"/>
        <dbReference type="ChEBI" id="CHEBI:57783"/>
        <dbReference type="ChEBI" id="CHEBI:58349"/>
        <dbReference type="ChEBI" id="CHEBI:231623"/>
        <dbReference type="ChEBI" id="CHEBI:231637"/>
        <dbReference type="EC" id="1.3.1.94"/>
    </reaction>
    <physiologicalReaction direction="right-to-left" evidence="8 9">
        <dbReference type="Rhea" id="RHEA:80729"/>
    </physiologicalReaction>
</comment>
<dbReference type="GO" id="GO:0160198">
    <property type="term" value="F:polyprenal reductase activity"/>
    <property type="evidence" value="ECO:0007669"/>
    <property type="project" value="UniProtKB-EC"/>
</dbReference>
<dbReference type="GO" id="GO:0005789">
    <property type="term" value="C:endoplasmic reticulum membrane"/>
    <property type="evidence" value="ECO:0007669"/>
    <property type="project" value="UniProtKB-SubCell"/>
</dbReference>
<keyword evidence="4 9" id="KW-1133">Transmembrane helix</keyword>
<feature type="transmembrane region" description="Helical" evidence="9">
    <location>
        <begin position="139"/>
        <end position="159"/>
    </location>
</feature>
<evidence type="ECO:0000256" key="1">
    <source>
        <dbReference type="ARBA" id="ARBA00004127"/>
    </source>
</evidence>
<accession>A0AAV6VFU5</accession>
<proteinExistence type="inferred from homology"/>
<comment type="subcellular location">
    <subcellularLocation>
        <location evidence="1">Endomembrane system</location>
        <topology evidence="1">Multi-pass membrane protein</topology>
    </subcellularLocation>
    <subcellularLocation>
        <location evidence="9">Endoplasmic reticulum membrane</location>
    </subcellularLocation>
</comment>
<dbReference type="Proteomes" id="UP000827092">
    <property type="component" value="Unassembled WGS sequence"/>
</dbReference>
<dbReference type="InterPro" id="IPR001104">
    <property type="entry name" value="3-oxo-5_a-steroid_4-DH_C"/>
</dbReference>
<comment type="pathway">
    <text evidence="9">Protein modification; protein glycosylation.</text>
</comment>